<feature type="transmembrane region" description="Helical" evidence="10">
    <location>
        <begin position="120"/>
        <end position="139"/>
    </location>
</feature>
<accession>A0A0F4GRG8</accession>
<dbReference type="Pfam" id="PF00664">
    <property type="entry name" value="ABC_membrane"/>
    <property type="match status" value="2"/>
</dbReference>
<dbReference type="Gene3D" id="1.20.1560.10">
    <property type="entry name" value="ABC transporter type 1, transmembrane domain"/>
    <property type="match status" value="2"/>
</dbReference>
<evidence type="ECO:0000313" key="14">
    <source>
        <dbReference type="Proteomes" id="UP000033647"/>
    </source>
</evidence>
<comment type="similarity">
    <text evidence="2">Belongs to the ABC transporter superfamily. ABCC family. Conjugate transporter (TC 3.A.1.208) subfamily.</text>
</comment>
<feature type="transmembrane region" description="Helical" evidence="10">
    <location>
        <begin position="398"/>
        <end position="420"/>
    </location>
</feature>
<dbReference type="OrthoDB" id="6500128at2759"/>
<feature type="domain" description="ABC transmembrane type-1" evidence="12">
    <location>
        <begin position="130"/>
        <end position="421"/>
    </location>
</feature>
<dbReference type="PROSITE" id="PS50929">
    <property type="entry name" value="ABC_TM1F"/>
    <property type="match status" value="2"/>
</dbReference>
<feature type="transmembrane region" description="Helical" evidence="10">
    <location>
        <begin position="255"/>
        <end position="275"/>
    </location>
</feature>
<evidence type="ECO:0000259" key="12">
    <source>
        <dbReference type="PROSITE" id="PS50929"/>
    </source>
</evidence>
<evidence type="ECO:0000256" key="3">
    <source>
        <dbReference type="ARBA" id="ARBA00022448"/>
    </source>
</evidence>
<organism evidence="13 14">
    <name type="scientific">Zymoseptoria brevis</name>
    <dbReference type="NCBI Taxonomy" id="1047168"/>
    <lineage>
        <taxon>Eukaryota</taxon>
        <taxon>Fungi</taxon>
        <taxon>Dikarya</taxon>
        <taxon>Ascomycota</taxon>
        <taxon>Pezizomycotina</taxon>
        <taxon>Dothideomycetes</taxon>
        <taxon>Dothideomycetidae</taxon>
        <taxon>Mycosphaerellales</taxon>
        <taxon>Mycosphaerellaceae</taxon>
        <taxon>Zymoseptoria</taxon>
    </lineage>
</organism>
<dbReference type="InterPro" id="IPR027417">
    <property type="entry name" value="P-loop_NTPase"/>
</dbReference>
<dbReference type="CDD" id="cd18606">
    <property type="entry name" value="ABC_6TM_YOR1_D2_like"/>
    <property type="match status" value="1"/>
</dbReference>
<dbReference type="SMART" id="SM00382">
    <property type="entry name" value="AAA"/>
    <property type="match status" value="2"/>
</dbReference>
<evidence type="ECO:0000256" key="6">
    <source>
        <dbReference type="ARBA" id="ARBA00022840"/>
    </source>
</evidence>
<evidence type="ECO:0000256" key="4">
    <source>
        <dbReference type="ARBA" id="ARBA00022692"/>
    </source>
</evidence>
<dbReference type="InterPro" id="IPR036640">
    <property type="entry name" value="ABC1_TM_sf"/>
</dbReference>
<feature type="compositionally biased region" description="Polar residues" evidence="9">
    <location>
        <begin position="719"/>
        <end position="734"/>
    </location>
</feature>
<keyword evidence="8 10" id="KW-0472">Membrane</keyword>
<dbReference type="SUPFAM" id="SSF90123">
    <property type="entry name" value="ABC transporter transmembrane region"/>
    <property type="match status" value="2"/>
</dbReference>
<feature type="domain" description="ABC transporter" evidence="11">
    <location>
        <begin position="461"/>
        <end position="686"/>
    </location>
</feature>
<comment type="subcellular location">
    <subcellularLocation>
        <location evidence="1">Membrane</location>
        <topology evidence="1">Multi-pass membrane protein</topology>
    </subcellularLocation>
</comment>
<feature type="transmembrane region" description="Helical" evidence="10">
    <location>
        <begin position="177"/>
        <end position="199"/>
    </location>
</feature>
<feature type="region of interest" description="Disordered" evidence="9">
    <location>
        <begin position="688"/>
        <end position="738"/>
    </location>
</feature>
<evidence type="ECO:0000313" key="13">
    <source>
        <dbReference type="EMBL" id="KJX98805.1"/>
    </source>
</evidence>
<dbReference type="PANTHER" id="PTHR24223">
    <property type="entry name" value="ATP-BINDING CASSETTE SUB-FAMILY C"/>
    <property type="match status" value="1"/>
</dbReference>
<feature type="transmembrane region" description="Helical" evidence="10">
    <location>
        <begin position="358"/>
        <end position="386"/>
    </location>
</feature>
<dbReference type="CDD" id="cd18597">
    <property type="entry name" value="ABC_6TM_YOR1_D1_like"/>
    <property type="match status" value="1"/>
</dbReference>
<evidence type="ECO:0000256" key="5">
    <source>
        <dbReference type="ARBA" id="ARBA00022741"/>
    </source>
</evidence>
<keyword evidence="14" id="KW-1185">Reference proteome</keyword>
<dbReference type="FunFam" id="1.20.1560.10:FF:000010">
    <property type="entry name" value="Multidrug resistance-associated ABC transporter"/>
    <property type="match status" value="1"/>
</dbReference>
<dbReference type="GO" id="GO:0140359">
    <property type="term" value="F:ABC-type transporter activity"/>
    <property type="evidence" value="ECO:0007669"/>
    <property type="project" value="InterPro"/>
</dbReference>
<name>A0A0F4GRG8_9PEZI</name>
<feature type="transmembrane region" description="Helical" evidence="10">
    <location>
        <begin position="281"/>
        <end position="303"/>
    </location>
</feature>
<keyword evidence="5" id="KW-0547">Nucleotide-binding</keyword>
<dbReference type="InterPro" id="IPR050173">
    <property type="entry name" value="ABC_transporter_C-like"/>
</dbReference>
<dbReference type="PANTHER" id="PTHR24223:SF456">
    <property type="entry name" value="MULTIDRUG RESISTANCE-ASSOCIATED PROTEIN LETHAL(2)03659"/>
    <property type="match status" value="1"/>
</dbReference>
<dbReference type="Gene3D" id="3.40.50.300">
    <property type="entry name" value="P-loop containing nucleotide triphosphate hydrolases"/>
    <property type="match status" value="2"/>
</dbReference>
<evidence type="ECO:0000256" key="1">
    <source>
        <dbReference type="ARBA" id="ARBA00004141"/>
    </source>
</evidence>
<feature type="domain" description="ABC transporter" evidence="11">
    <location>
        <begin position="1086"/>
        <end position="1357"/>
    </location>
</feature>
<dbReference type="SUPFAM" id="SSF52540">
    <property type="entry name" value="P-loop containing nucleoside triphosphate hydrolases"/>
    <property type="match status" value="2"/>
</dbReference>
<dbReference type="GO" id="GO:0016020">
    <property type="term" value="C:membrane"/>
    <property type="evidence" value="ECO:0007669"/>
    <property type="project" value="UniProtKB-SubCell"/>
</dbReference>
<feature type="compositionally biased region" description="Basic and acidic residues" evidence="9">
    <location>
        <begin position="1220"/>
        <end position="1229"/>
    </location>
</feature>
<dbReference type="Pfam" id="PF00005">
    <property type="entry name" value="ABC_tran"/>
    <property type="match status" value="2"/>
</dbReference>
<dbReference type="FunFam" id="3.40.50.300:FF:000997">
    <property type="entry name" value="Multidrug resistance-associated protein 1"/>
    <property type="match status" value="1"/>
</dbReference>
<evidence type="ECO:0000256" key="10">
    <source>
        <dbReference type="SAM" id="Phobius"/>
    </source>
</evidence>
<feature type="transmembrane region" description="Helical" evidence="10">
    <location>
        <begin position="993"/>
        <end position="1011"/>
    </location>
</feature>
<dbReference type="PROSITE" id="PS50893">
    <property type="entry name" value="ABC_TRANSPORTER_2"/>
    <property type="match status" value="2"/>
</dbReference>
<dbReference type="InterPro" id="IPR003439">
    <property type="entry name" value="ABC_transporter-like_ATP-bd"/>
</dbReference>
<keyword evidence="4 10" id="KW-0812">Transmembrane</keyword>
<proteinExistence type="inferred from homology"/>
<protein>
    <submittedName>
        <fullName evidence="13">ABC transporter protein YOR1</fullName>
    </submittedName>
</protein>
<dbReference type="EMBL" id="LAFY01000382">
    <property type="protein sequence ID" value="KJX98805.1"/>
    <property type="molecule type" value="Genomic_DNA"/>
</dbReference>
<dbReference type="GO" id="GO:0005524">
    <property type="term" value="F:ATP binding"/>
    <property type="evidence" value="ECO:0007669"/>
    <property type="project" value="UniProtKB-KW"/>
</dbReference>
<feature type="transmembrane region" description="Helical" evidence="10">
    <location>
        <begin position="809"/>
        <end position="835"/>
    </location>
</feature>
<dbReference type="InterPro" id="IPR011527">
    <property type="entry name" value="ABC1_TM_dom"/>
</dbReference>
<keyword evidence="3" id="KW-0813">Transport</keyword>
<keyword evidence="7 10" id="KW-1133">Transmembrane helix</keyword>
<feature type="compositionally biased region" description="Basic and acidic residues" evidence="9">
    <location>
        <begin position="688"/>
        <end position="708"/>
    </location>
</feature>
<dbReference type="InterPro" id="IPR003593">
    <property type="entry name" value="AAA+_ATPase"/>
</dbReference>
<feature type="domain" description="ABC transmembrane type-1" evidence="12">
    <location>
        <begin position="772"/>
        <end position="1046"/>
    </location>
</feature>
<feature type="transmembrane region" description="Helical" evidence="10">
    <location>
        <begin position="765"/>
        <end position="789"/>
    </location>
</feature>
<evidence type="ECO:0000256" key="8">
    <source>
        <dbReference type="ARBA" id="ARBA00023136"/>
    </source>
</evidence>
<reference evidence="13 14" key="1">
    <citation type="submission" date="2015-03" db="EMBL/GenBank/DDBJ databases">
        <title>RNA-seq based gene annotation and comparative genomics of four Zymoseptoria species reveal species-specific pathogenicity related genes and transposable element activity.</title>
        <authorList>
            <person name="Grandaubert J."/>
            <person name="Bhattacharyya A."/>
            <person name="Stukenbrock E.H."/>
        </authorList>
    </citation>
    <scope>NUCLEOTIDE SEQUENCE [LARGE SCALE GENOMIC DNA]</scope>
    <source>
        <strain evidence="13 14">Zb18110</strain>
    </source>
</reference>
<gene>
    <name evidence="13" type="ORF">TI39_contig390g00001</name>
</gene>
<evidence type="ECO:0000256" key="2">
    <source>
        <dbReference type="ARBA" id="ARBA00009726"/>
    </source>
</evidence>
<feature type="compositionally biased region" description="Low complexity" evidence="9">
    <location>
        <begin position="1230"/>
        <end position="1245"/>
    </location>
</feature>
<keyword evidence="6" id="KW-0067">ATP-binding</keyword>
<dbReference type="GO" id="GO:0016887">
    <property type="term" value="F:ATP hydrolysis activity"/>
    <property type="evidence" value="ECO:0007669"/>
    <property type="project" value="InterPro"/>
</dbReference>
<dbReference type="Proteomes" id="UP000033647">
    <property type="component" value="Unassembled WGS sequence"/>
</dbReference>
<evidence type="ECO:0000256" key="9">
    <source>
        <dbReference type="SAM" id="MobiDB-lite"/>
    </source>
</evidence>
<feature type="region of interest" description="Disordered" evidence="9">
    <location>
        <begin position="1212"/>
        <end position="1246"/>
    </location>
</feature>
<dbReference type="PROSITE" id="PS00211">
    <property type="entry name" value="ABC_TRANSPORTER_1"/>
    <property type="match status" value="2"/>
</dbReference>
<sequence>MSKPPLAYPPRKWYRRVPFLSDKSSLTLLDSNGNRKVTPEASANLWNWFFFSWLNPLIAIGYSRPHIQSELYLLPPSSDVCVYAGKLDGHIERLRERVPEGGGKRWKLNFHSPSWRLARALNASVLVWFWVGGAIKLFADVATITSPLLVRAMIRFLQTSEQNRKSGLPEPSIGEGFGMAIGLALLLASGVMANVHGFYRSYTTGILLRSALIDSLFRRTSAFSPLERASHNLGTSRIISMISTDVSRIDFASGYFHATWTSIIQILICLGLSIASLGPSALTGFGLMAILVPSQNYIVKYLFLLRKRSMPFTDARLSAISEALSSIRLVKVYAWESALLAKISSLRRSELKLLRSRLLLRAVNIALSFSVPTLAAVVSFVTYAALGNELDAAEVFSALTLFMLLRTPLLLLPVAFGAAADGANAIQRLSGAFDAPMAEHGLLVDEDMEAAVELKEATFSYRVQDHSDEKSEKKPAFSFQLTNLTLTINRGELFMIVGPVGAGKSTLLGSLVGETRMESGQAVLGSRAAYAPQQAWLKSGSIRENIVFGRPWNAARYNSVLSACCLTQDLSTFPSGDETMIGEKGISLSGGQRQRVALARTIYSPSPLLLLDDVFSALDAHVQAEVVQKVILERDPRTTLVLVTHSLHLLRHADRICCLADGRVEEMGTFAELMGKEEGKMRRVLEEFARKSSGGKEEGGVEDGDLKEGLPPTDGGDVSHTTSKSSASTDQVPPTSKAMMQTEERFVGSVTARTYASYVRAGKPAFTLTSFIISMLIFQGGSILSPLWLQWWQEGRFTTLSSETYMGVYAALGVSQAIGLLAMSSIFGFFIFYSACQIHAGAIRSVLYAPISFFDTTPLGRITHRFSKDIDAIDNVIGEAFRMLLSTVAQVVGAVVLISIILPWFLLAVFVIVILYILTGMYYRPTARELRRLDALTRSPVYEHVSESLNGIMVIRSLGALQTTLDRNRENLNTENSPYWLSVACQRWLSVRLDLLGTCLVLLVGLIVVGSRSSISAAQGGVALSYIVTVQAVFGFMIRQSAEIENNMNAIERLLYYSHDIPQEPPHKREGDVGLVEKKWPGQGAIEMRNLVFTHREGLEPSLRGVNLVVPAGCRLALVGRTGSGKSTMLAALVGMGEITEGTIMVDGVDVSTIGLNLLRKKIAFMPQEAAVVGGTLRYNLDPFGEHDDADLWRVMHQVGLSSISAQSSAETLASTDAAANEKEKKSSSDDAAISPSSPSHQSQHLTLDTPIHAERSDLSSGQRSLISLARALIKDASIFVLDEATASMDMELDHRLQRVLRENLRGKTTIVIAHRLDSVVGSSDLICVMDEGRVAQCGSPMDLFGEEGGHFRSLCSDAGLGELDIVEARRRFVGS</sequence>
<feature type="transmembrane region" description="Helical" evidence="10">
    <location>
        <begin position="1017"/>
        <end position="1038"/>
    </location>
</feature>
<comment type="caution">
    <text evidence="13">The sequence shown here is derived from an EMBL/GenBank/DDBJ whole genome shotgun (WGS) entry which is preliminary data.</text>
</comment>
<dbReference type="CDD" id="cd03250">
    <property type="entry name" value="ABCC_MRP_domain1"/>
    <property type="match status" value="1"/>
</dbReference>
<evidence type="ECO:0000259" key="11">
    <source>
        <dbReference type="PROSITE" id="PS50893"/>
    </source>
</evidence>
<dbReference type="STRING" id="1047168.A0A0F4GRG8"/>
<dbReference type="CDD" id="cd03244">
    <property type="entry name" value="ABCC_MRP_domain2"/>
    <property type="match status" value="1"/>
</dbReference>
<evidence type="ECO:0000256" key="7">
    <source>
        <dbReference type="ARBA" id="ARBA00022989"/>
    </source>
</evidence>
<dbReference type="InterPro" id="IPR017871">
    <property type="entry name" value="ABC_transporter-like_CS"/>
</dbReference>